<sequence length="270" mass="29565">TIHPDVVIFPHSTQEVSECAKVCHDNDLPIIPFGTSTGLEGGVSAVQVINSFILRLGRCLLYMTCGWQGGVCFDLMKMDEVVQVNAEDFDCTVQPGVTRVALNTYLRDTGLWFPIDPGADASLCGMAATSASGTNAVHYGTMKDNVLNLEVVLADGRILHTAGEGRHTSQESLSLALIKACNAYSKLDYEELPTLFLEFHGSKTEAKENRQRSLTRLYKLVGEIVSMNGGSAFKWCQDETDRKKLWTARHNAFYAVQALQPNSKVISVAT</sequence>
<dbReference type="GO" id="GO:0005739">
    <property type="term" value="C:mitochondrion"/>
    <property type="evidence" value="ECO:0007669"/>
    <property type="project" value="UniProtKB-SubCell"/>
</dbReference>
<organism evidence="11 12">
    <name type="scientific">Ridgeia piscesae</name>
    <name type="common">Tubeworm</name>
    <dbReference type="NCBI Taxonomy" id="27915"/>
    <lineage>
        <taxon>Eukaryota</taxon>
        <taxon>Metazoa</taxon>
        <taxon>Spiralia</taxon>
        <taxon>Lophotrochozoa</taxon>
        <taxon>Annelida</taxon>
        <taxon>Polychaeta</taxon>
        <taxon>Sedentaria</taxon>
        <taxon>Canalipalpata</taxon>
        <taxon>Sabellida</taxon>
        <taxon>Siboglinidae</taxon>
        <taxon>Ridgeia</taxon>
    </lineage>
</organism>
<dbReference type="Pfam" id="PF01565">
    <property type="entry name" value="FAD_binding_4"/>
    <property type="match status" value="2"/>
</dbReference>
<comment type="subcellular location">
    <subcellularLocation>
        <location evidence="2">Mitochondrion</location>
    </subcellularLocation>
</comment>
<dbReference type="Pfam" id="PF02913">
    <property type="entry name" value="FAD-oxidase_C"/>
    <property type="match status" value="1"/>
</dbReference>
<dbReference type="InterPro" id="IPR016169">
    <property type="entry name" value="FAD-bd_PCMH_sub2"/>
</dbReference>
<keyword evidence="7" id="KW-0560">Oxidoreductase</keyword>
<dbReference type="InterPro" id="IPR036318">
    <property type="entry name" value="FAD-bd_PCMH-like_sf"/>
</dbReference>
<name>A0AAD9P1K6_RIDPI</name>
<dbReference type="Proteomes" id="UP001209878">
    <property type="component" value="Unassembled WGS sequence"/>
</dbReference>
<dbReference type="GO" id="GO:0071949">
    <property type="term" value="F:FAD binding"/>
    <property type="evidence" value="ECO:0007669"/>
    <property type="project" value="InterPro"/>
</dbReference>
<dbReference type="InterPro" id="IPR006094">
    <property type="entry name" value="Oxid_FAD_bind_N"/>
</dbReference>
<evidence type="ECO:0000256" key="2">
    <source>
        <dbReference type="ARBA" id="ARBA00004173"/>
    </source>
</evidence>
<accession>A0AAD9P1K6</accession>
<evidence type="ECO:0000256" key="4">
    <source>
        <dbReference type="ARBA" id="ARBA00022630"/>
    </source>
</evidence>
<dbReference type="Gene3D" id="3.30.465.10">
    <property type="match status" value="1"/>
</dbReference>
<dbReference type="AlphaFoldDB" id="A0AAD9P1K6"/>
<feature type="non-terminal residue" evidence="11">
    <location>
        <position position="270"/>
    </location>
</feature>
<dbReference type="PANTHER" id="PTHR11748">
    <property type="entry name" value="D-LACTATE DEHYDROGENASE"/>
    <property type="match status" value="1"/>
</dbReference>
<evidence type="ECO:0000256" key="3">
    <source>
        <dbReference type="ARBA" id="ARBA00008000"/>
    </source>
</evidence>
<keyword evidence="12" id="KW-1185">Reference proteome</keyword>
<keyword evidence="6" id="KW-0809">Transit peptide</keyword>
<dbReference type="PROSITE" id="PS51387">
    <property type="entry name" value="FAD_PCMH"/>
    <property type="match status" value="1"/>
</dbReference>
<dbReference type="EMBL" id="JAODUO010000199">
    <property type="protein sequence ID" value="KAK2186462.1"/>
    <property type="molecule type" value="Genomic_DNA"/>
</dbReference>
<comment type="cofactor">
    <cofactor evidence="1">
        <name>FAD</name>
        <dbReference type="ChEBI" id="CHEBI:57692"/>
    </cofactor>
</comment>
<evidence type="ECO:0000313" key="12">
    <source>
        <dbReference type="Proteomes" id="UP001209878"/>
    </source>
</evidence>
<dbReference type="InterPro" id="IPR004113">
    <property type="entry name" value="FAD-bd_oxidored_4_C"/>
</dbReference>
<dbReference type="PANTHER" id="PTHR11748:SF111">
    <property type="entry name" value="D-LACTATE DEHYDROGENASE, MITOCHONDRIAL-RELATED"/>
    <property type="match status" value="1"/>
</dbReference>
<comment type="similarity">
    <text evidence="3">Belongs to the FAD-binding oxidoreductase/transferase type 4 family.</text>
</comment>
<gene>
    <name evidence="11" type="ORF">NP493_199g03024</name>
</gene>
<dbReference type="InterPro" id="IPR016164">
    <property type="entry name" value="FAD-linked_Oxase-like_C"/>
</dbReference>
<protein>
    <recommendedName>
        <fullName evidence="9">D-lactate dehydrogenase (cytochrome)</fullName>
        <ecNumber evidence="9">1.1.2.4</ecNumber>
    </recommendedName>
</protein>
<keyword evidence="8" id="KW-0496">Mitochondrion</keyword>
<evidence type="ECO:0000256" key="5">
    <source>
        <dbReference type="ARBA" id="ARBA00022827"/>
    </source>
</evidence>
<comment type="caution">
    <text evidence="11">The sequence shown here is derived from an EMBL/GenBank/DDBJ whole genome shotgun (WGS) entry which is preliminary data.</text>
</comment>
<keyword evidence="4" id="KW-0285">Flavoprotein</keyword>
<dbReference type="FunFam" id="3.30.465.10:FF:000016">
    <property type="entry name" value="probable D-lactate dehydrogenase, mitochondrial"/>
    <property type="match status" value="1"/>
</dbReference>
<dbReference type="GO" id="GO:0008720">
    <property type="term" value="F:D-lactate dehydrogenase (NAD+) activity"/>
    <property type="evidence" value="ECO:0007669"/>
    <property type="project" value="TreeGrafter"/>
</dbReference>
<evidence type="ECO:0000259" key="10">
    <source>
        <dbReference type="PROSITE" id="PS51387"/>
    </source>
</evidence>
<dbReference type="InterPro" id="IPR016166">
    <property type="entry name" value="FAD-bd_PCMH"/>
</dbReference>
<dbReference type="SUPFAM" id="SSF56176">
    <property type="entry name" value="FAD-binding/transporter-associated domain-like"/>
    <property type="match status" value="1"/>
</dbReference>
<reference evidence="11" key="1">
    <citation type="journal article" date="2023" name="Mol. Biol. Evol.">
        <title>Third-Generation Sequencing Reveals the Adaptive Role of the Epigenome in Three Deep-Sea Polychaetes.</title>
        <authorList>
            <person name="Perez M."/>
            <person name="Aroh O."/>
            <person name="Sun Y."/>
            <person name="Lan Y."/>
            <person name="Juniper S.K."/>
            <person name="Young C.R."/>
            <person name="Angers B."/>
            <person name="Qian P.Y."/>
        </authorList>
    </citation>
    <scope>NUCLEOTIDE SEQUENCE</scope>
    <source>
        <strain evidence="11">R07B-5</strain>
    </source>
</reference>
<evidence type="ECO:0000256" key="1">
    <source>
        <dbReference type="ARBA" id="ARBA00001974"/>
    </source>
</evidence>
<dbReference type="GO" id="GO:0004458">
    <property type="term" value="F:D-lactate dehydrogenase (cytochrome) activity"/>
    <property type="evidence" value="ECO:0007669"/>
    <property type="project" value="UniProtKB-EC"/>
</dbReference>
<dbReference type="SUPFAM" id="SSF55103">
    <property type="entry name" value="FAD-linked oxidases, C-terminal domain"/>
    <property type="match status" value="1"/>
</dbReference>
<dbReference type="GO" id="GO:1903457">
    <property type="term" value="P:lactate catabolic process"/>
    <property type="evidence" value="ECO:0007669"/>
    <property type="project" value="TreeGrafter"/>
</dbReference>
<proteinExistence type="inferred from homology"/>
<evidence type="ECO:0000256" key="8">
    <source>
        <dbReference type="ARBA" id="ARBA00023128"/>
    </source>
</evidence>
<evidence type="ECO:0000256" key="6">
    <source>
        <dbReference type="ARBA" id="ARBA00022946"/>
    </source>
</evidence>
<evidence type="ECO:0000256" key="9">
    <source>
        <dbReference type="ARBA" id="ARBA00038897"/>
    </source>
</evidence>
<feature type="domain" description="FAD-binding PCMH-type" evidence="10">
    <location>
        <begin position="1"/>
        <end position="213"/>
    </location>
</feature>
<dbReference type="EC" id="1.1.2.4" evidence="9"/>
<evidence type="ECO:0000256" key="7">
    <source>
        <dbReference type="ARBA" id="ARBA00023002"/>
    </source>
</evidence>
<keyword evidence="5" id="KW-0274">FAD</keyword>
<evidence type="ECO:0000313" key="11">
    <source>
        <dbReference type="EMBL" id="KAK2186462.1"/>
    </source>
</evidence>